<evidence type="ECO:0000256" key="1">
    <source>
        <dbReference type="ARBA" id="ARBA00004202"/>
    </source>
</evidence>
<gene>
    <name evidence="9" type="ORF">EDC19_2713</name>
</gene>
<dbReference type="InterPro" id="IPR013563">
    <property type="entry name" value="Oligopep_ABC_C"/>
</dbReference>
<dbReference type="AlphaFoldDB" id="A0A4V2PYZ6"/>
<dbReference type="InterPro" id="IPR017871">
    <property type="entry name" value="ABC_transporter-like_CS"/>
</dbReference>
<dbReference type="SMART" id="SM00382">
    <property type="entry name" value="AAA"/>
    <property type="match status" value="2"/>
</dbReference>
<evidence type="ECO:0000256" key="6">
    <source>
        <dbReference type="ARBA" id="ARBA00022840"/>
    </source>
</evidence>
<dbReference type="CDD" id="cd03257">
    <property type="entry name" value="ABC_NikE_OppD_transporters"/>
    <property type="match status" value="2"/>
</dbReference>
<dbReference type="GO" id="GO:0005524">
    <property type="term" value="F:ATP binding"/>
    <property type="evidence" value="ECO:0007669"/>
    <property type="project" value="UniProtKB-KW"/>
</dbReference>
<dbReference type="Pfam" id="PF00005">
    <property type="entry name" value="ABC_tran"/>
    <property type="match status" value="2"/>
</dbReference>
<dbReference type="GO" id="GO:0016887">
    <property type="term" value="F:ATP hydrolysis activity"/>
    <property type="evidence" value="ECO:0007669"/>
    <property type="project" value="InterPro"/>
</dbReference>
<evidence type="ECO:0000256" key="5">
    <source>
        <dbReference type="ARBA" id="ARBA00022741"/>
    </source>
</evidence>
<comment type="caution">
    <text evidence="9">The sequence shown here is derived from an EMBL/GenBank/DDBJ whole genome shotgun (WGS) entry which is preliminary data.</text>
</comment>
<evidence type="ECO:0000313" key="9">
    <source>
        <dbReference type="EMBL" id="TCK87871.1"/>
    </source>
</evidence>
<comment type="subcellular location">
    <subcellularLocation>
        <location evidence="1">Cell membrane</location>
        <topology evidence="1">Peripheral membrane protein</topology>
    </subcellularLocation>
</comment>
<dbReference type="InterPro" id="IPR027417">
    <property type="entry name" value="P-loop_NTPase"/>
</dbReference>
<accession>A0A4V2PYZ6</accession>
<keyword evidence="5" id="KW-0547">Nucleotide-binding</keyword>
<dbReference type="NCBIfam" id="NF008453">
    <property type="entry name" value="PRK11308.1"/>
    <property type="match status" value="2"/>
</dbReference>
<evidence type="ECO:0000256" key="4">
    <source>
        <dbReference type="ARBA" id="ARBA00022475"/>
    </source>
</evidence>
<dbReference type="Gene3D" id="3.40.50.300">
    <property type="entry name" value="P-loop containing nucleotide triphosphate hydrolases"/>
    <property type="match status" value="2"/>
</dbReference>
<dbReference type="PROSITE" id="PS00211">
    <property type="entry name" value="ABC_TRANSPORTER_1"/>
    <property type="match status" value="2"/>
</dbReference>
<keyword evidence="4" id="KW-1003">Cell membrane</keyword>
<name>A0A4V2PYZ6_9FIRM</name>
<dbReference type="SUPFAM" id="SSF52540">
    <property type="entry name" value="P-loop containing nucleoside triphosphate hydrolases"/>
    <property type="match status" value="2"/>
</dbReference>
<evidence type="ECO:0000256" key="2">
    <source>
        <dbReference type="ARBA" id="ARBA00005417"/>
    </source>
</evidence>
<keyword evidence="6 9" id="KW-0067">ATP-binding</keyword>
<dbReference type="EMBL" id="SMGQ01000018">
    <property type="protein sequence ID" value="TCK87871.1"/>
    <property type="molecule type" value="Genomic_DNA"/>
</dbReference>
<dbReference type="InterPro" id="IPR050388">
    <property type="entry name" value="ABC_Ni/Peptide_Import"/>
</dbReference>
<keyword evidence="10" id="KW-1185">Reference proteome</keyword>
<proteinExistence type="inferred from homology"/>
<dbReference type="InterPro" id="IPR003593">
    <property type="entry name" value="AAA+_ATPase"/>
</dbReference>
<dbReference type="PANTHER" id="PTHR43297:SF2">
    <property type="entry name" value="DIPEPTIDE TRANSPORT ATP-BINDING PROTEIN DPPD"/>
    <property type="match status" value="1"/>
</dbReference>
<feature type="domain" description="ABC transporter" evidence="8">
    <location>
        <begin position="6"/>
        <end position="250"/>
    </location>
</feature>
<feature type="domain" description="ABC transporter" evidence="8">
    <location>
        <begin position="320"/>
        <end position="562"/>
    </location>
</feature>
<dbReference type="GO" id="GO:0015833">
    <property type="term" value="P:peptide transport"/>
    <property type="evidence" value="ECO:0007669"/>
    <property type="project" value="InterPro"/>
</dbReference>
<evidence type="ECO:0000313" key="10">
    <source>
        <dbReference type="Proteomes" id="UP000294545"/>
    </source>
</evidence>
<dbReference type="Pfam" id="PF08352">
    <property type="entry name" value="oligo_HPY"/>
    <property type="match status" value="1"/>
</dbReference>
<organism evidence="9 10">
    <name type="scientific">Natranaerovirga hydrolytica</name>
    <dbReference type="NCBI Taxonomy" id="680378"/>
    <lineage>
        <taxon>Bacteria</taxon>
        <taxon>Bacillati</taxon>
        <taxon>Bacillota</taxon>
        <taxon>Clostridia</taxon>
        <taxon>Lachnospirales</taxon>
        <taxon>Natranaerovirgaceae</taxon>
        <taxon>Natranaerovirga</taxon>
    </lineage>
</organism>
<evidence type="ECO:0000256" key="7">
    <source>
        <dbReference type="ARBA" id="ARBA00023136"/>
    </source>
</evidence>
<comment type="similarity">
    <text evidence="2">Belongs to the ABC transporter superfamily.</text>
</comment>
<dbReference type="PROSITE" id="PS50893">
    <property type="entry name" value="ABC_TRANSPORTER_2"/>
    <property type="match status" value="2"/>
</dbReference>
<protein>
    <submittedName>
        <fullName evidence="9">Peptide/nickel transport system ATP-binding protein</fullName>
    </submittedName>
</protein>
<dbReference type="RefSeq" id="WP_132283367.1">
    <property type="nucleotide sequence ID" value="NZ_SMGQ01000018.1"/>
</dbReference>
<sequence>MNEKSLSVENLYIQYNQGSSFAVNNISLKLQLGESIGIIGESGSGKSSIGKALMGLLNKEATVKGEIYYNHLNLNAFDEKKWNEYRWDKIAIVFQNSLDILNPVLTLKEQIEEAIIRHKKEMNKETRLKTIIDVFNKVKLDYKWVNRYPHQISGGMRQKFLIAMALSCDPDILIIDEPTTALDSLSKKEIVDLLNDLKKEKSMIIISHEIQIIEKLTSKVIVMYLGNIVEQGNTTEVINNPFHPYTRGLVGASPEVNTYRDLWGIPGEIEGDTQNNTIGCPFYNRCNQRINECARKRPEIKKISNSRQISCVRGGIVTILKAENISKTYKDKNQKIPACHNCNIVIKSGEVVAVIGETGSGKSTLAEILIGVLNPDTGKILFENREVVKFNETSKKNGMQMIFQDPLSATNEKLTVEEVISEPLEIQKIGNKEDRINEVKKVLKDVQLPQDEHFLKNKCYKLSGGQRQRVAIARSLILEPKVLIADEISSMLDPSTQANIIRLLKGLQNKKGFSMLYITHDLALSRKIADRIYVMYKGDIVEEGNAKNLLNNPKKEYTRNLIKASGIL</sequence>
<keyword evidence="3" id="KW-0813">Transport</keyword>
<evidence type="ECO:0000256" key="3">
    <source>
        <dbReference type="ARBA" id="ARBA00022448"/>
    </source>
</evidence>
<dbReference type="GO" id="GO:0005886">
    <property type="term" value="C:plasma membrane"/>
    <property type="evidence" value="ECO:0007669"/>
    <property type="project" value="UniProtKB-SubCell"/>
</dbReference>
<dbReference type="NCBIfam" id="TIGR01727">
    <property type="entry name" value="oligo_HPY"/>
    <property type="match status" value="1"/>
</dbReference>
<reference evidence="9 10" key="1">
    <citation type="submission" date="2019-03" db="EMBL/GenBank/DDBJ databases">
        <title>Genomic Encyclopedia of Type Strains, Phase IV (KMG-IV): sequencing the most valuable type-strain genomes for metagenomic binning, comparative biology and taxonomic classification.</title>
        <authorList>
            <person name="Goeker M."/>
        </authorList>
    </citation>
    <scope>NUCLEOTIDE SEQUENCE [LARGE SCALE GENOMIC DNA]</scope>
    <source>
        <strain evidence="9 10">DSM 24176</strain>
    </source>
</reference>
<dbReference type="PANTHER" id="PTHR43297">
    <property type="entry name" value="OLIGOPEPTIDE TRANSPORT ATP-BINDING PROTEIN APPD"/>
    <property type="match status" value="1"/>
</dbReference>
<dbReference type="OrthoDB" id="9806285at2"/>
<keyword evidence="7" id="KW-0472">Membrane</keyword>
<dbReference type="InterPro" id="IPR003439">
    <property type="entry name" value="ABC_transporter-like_ATP-bd"/>
</dbReference>
<evidence type="ECO:0000259" key="8">
    <source>
        <dbReference type="PROSITE" id="PS50893"/>
    </source>
</evidence>
<dbReference type="Proteomes" id="UP000294545">
    <property type="component" value="Unassembled WGS sequence"/>
</dbReference>